<name>A0A9P8PLX4_9ASCO</name>
<dbReference type="EMBL" id="JAEUBD010000526">
    <property type="protein sequence ID" value="KAH3673975.1"/>
    <property type="molecule type" value="Genomic_DNA"/>
</dbReference>
<dbReference type="AlphaFoldDB" id="A0A9P8PLX4"/>
<evidence type="ECO:0000313" key="2">
    <source>
        <dbReference type="Proteomes" id="UP000788993"/>
    </source>
</evidence>
<sequence>MSGLLVAPMTKIPLLSLRPSSSVRRVLTTLELASLSDDSLFGTNASSSSKNIIHGTEALARVNTCLTARSDSPTYLLRSSGPLTEMKLAFDSLATALASSVLPQPGGPHISTPAGAVIPTFSYISGRLIGCTMAMWSSTRTFARAPTFAHVTSGMVAKPSLLADGWI</sequence>
<dbReference type="Proteomes" id="UP000788993">
    <property type="component" value="Unassembled WGS sequence"/>
</dbReference>
<reference evidence="1" key="1">
    <citation type="journal article" date="2021" name="Open Biol.">
        <title>Shared evolutionary footprints suggest mitochondrial oxidative damage underlies multiple complex I losses in fungi.</title>
        <authorList>
            <person name="Schikora-Tamarit M.A."/>
            <person name="Marcet-Houben M."/>
            <person name="Nosek J."/>
            <person name="Gabaldon T."/>
        </authorList>
    </citation>
    <scope>NUCLEOTIDE SEQUENCE</scope>
    <source>
        <strain evidence="1">NCAIM Y.01608</strain>
    </source>
</reference>
<keyword evidence="2" id="KW-1185">Reference proteome</keyword>
<comment type="caution">
    <text evidence="1">The sequence shown here is derived from an EMBL/GenBank/DDBJ whole genome shotgun (WGS) entry which is preliminary data.</text>
</comment>
<accession>A0A9P8PLX4</accession>
<evidence type="ECO:0000313" key="1">
    <source>
        <dbReference type="EMBL" id="KAH3673975.1"/>
    </source>
</evidence>
<dbReference type="PANTHER" id="PTHR37449">
    <property type="match status" value="1"/>
</dbReference>
<organism evidence="1 2">
    <name type="scientific">Ogataea polymorpha</name>
    <dbReference type="NCBI Taxonomy" id="460523"/>
    <lineage>
        <taxon>Eukaryota</taxon>
        <taxon>Fungi</taxon>
        <taxon>Dikarya</taxon>
        <taxon>Ascomycota</taxon>
        <taxon>Saccharomycotina</taxon>
        <taxon>Pichiomycetes</taxon>
        <taxon>Pichiales</taxon>
        <taxon>Pichiaceae</taxon>
        <taxon>Ogataea</taxon>
    </lineage>
</organism>
<proteinExistence type="predicted"/>
<reference evidence="1" key="2">
    <citation type="submission" date="2021-01" db="EMBL/GenBank/DDBJ databases">
        <authorList>
            <person name="Schikora-Tamarit M.A."/>
        </authorList>
    </citation>
    <scope>NUCLEOTIDE SEQUENCE</scope>
    <source>
        <strain evidence="1">NCAIM Y.01608</strain>
    </source>
</reference>
<gene>
    <name evidence="1" type="ORF">OGATHE_001955</name>
</gene>
<dbReference type="PANTHER" id="PTHR37449:SF1">
    <property type="entry name" value="OS02G0159950 PROTEIN"/>
    <property type="match status" value="1"/>
</dbReference>
<protein>
    <submittedName>
        <fullName evidence="1">Uncharacterized protein</fullName>
    </submittedName>
</protein>